<sequence>MSELSKARIPDAPAIQRLPLLQLILVGLQHVLLMYGGAIAVPLIIGQAADLLFNILGGAERAAINDCHAPPH</sequence>
<dbReference type="EMBL" id="CABVJH010000003">
    <property type="protein sequence ID" value="VVQ30921.1"/>
    <property type="molecule type" value="Genomic_DNA"/>
</dbReference>
<keyword evidence="1" id="KW-0472">Membrane</keyword>
<protein>
    <submittedName>
        <fullName evidence="2">Uncharacterized protein</fullName>
    </submittedName>
</protein>
<name>A0A5E7W7M9_PSEFL</name>
<dbReference type="AlphaFoldDB" id="A0A5E7W7M9"/>
<evidence type="ECO:0000313" key="3">
    <source>
        <dbReference type="Proteomes" id="UP000325645"/>
    </source>
</evidence>
<evidence type="ECO:0000256" key="1">
    <source>
        <dbReference type="SAM" id="Phobius"/>
    </source>
</evidence>
<keyword evidence="1" id="KW-1133">Transmembrane helix</keyword>
<dbReference type="Proteomes" id="UP000325645">
    <property type="component" value="Unassembled WGS sequence"/>
</dbReference>
<keyword evidence="1" id="KW-0812">Transmembrane</keyword>
<reference evidence="2 3" key="1">
    <citation type="submission" date="2019-09" db="EMBL/GenBank/DDBJ databases">
        <authorList>
            <person name="Chandra G."/>
            <person name="Truman W A."/>
        </authorList>
    </citation>
    <scope>NUCLEOTIDE SEQUENCE [LARGE SCALE GENOMIC DNA]</scope>
    <source>
        <strain evidence="2">PS943</strain>
    </source>
</reference>
<feature type="transmembrane region" description="Helical" evidence="1">
    <location>
        <begin position="20"/>
        <end position="45"/>
    </location>
</feature>
<evidence type="ECO:0000313" key="2">
    <source>
        <dbReference type="EMBL" id="VVQ30921.1"/>
    </source>
</evidence>
<accession>A0A5E7W7M9</accession>
<gene>
    <name evidence="2" type="ORF">PS943_02083</name>
</gene>
<organism evidence="2 3">
    <name type="scientific">Pseudomonas fluorescens</name>
    <dbReference type="NCBI Taxonomy" id="294"/>
    <lineage>
        <taxon>Bacteria</taxon>
        <taxon>Pseudomonadati</taxon>
        <taxon>Pseudomonadota</taxon>
        <taxon>Gammaproteobacteria</taxon>
        <taxon>Pseudomonadales</taxon>
        <taxon>Pseudomonadaceae</taxon>
        <taxon>Pseudomonas</taxon>
    </lineage>
</organism>
<proteinExistence type="predicted"/>